<dbReference type="EMBL" id="JAGSPC010000001">
    <property type="protein sequence ID" value="MBV7259709.1"/>
    <property type="molecule type" value="Genomic_DNA"/>
</dbReference>
<dbReference type="Pfam" id="PF13471">
    <property type="entry name" value="Transglut_core3"/>
    <property type="match status" value="1"/>
</dbReference>
<dbReference type="Proteomes" id="UP001138681">
    <property type="component" value="Unassembled WGS sequence"/>
</dbReference>
<reference evidence="2" key="1">
    <citation type="submission" date="2021-04" db="EMBL/GenBank/DDBJ databases">
        <authorList>
            <person name="Pira H."/>
            <person name="Risdian C."/>
            <person name="Wink J."/>
        </authorList>
    </citation>
    <scope>NUCLEOTIDE SEQUENCE</scope>
    <source>
        <strain evidence="2">WH158</strain>
    </source>
</reference>
<proteinExistence type="predicted"/>
<protein>
    <submittedName>
        <fullName evidence="2">Lasso peptide biosynthesis B2 protein</fullName>
    </submittedName>
</protein>
<evidence type="ECO:0000313" key="3">
    <source>
        <dbReference type="Proteomes" id="UP001138681"/>
    </source>
</evidence>
<dbReference type="RefSeq" id="WP_218404905.1">
    <property type="nucleotide sequence ID" value="NZ_JAGSPC010000001.1"/>
</dbReference>
<keyword evidence="3" id="KW-1185">Reference proteome</keyword>
<comment type="caution">
    <text evidence="2">The sequence shown here is derived from an EMBL/GenBank/DDBJ whole genome shotgun (WGS) entry which is preliminary data.</text>
</comment>
<accession>A0A9X1F3Y6</accession>
<evidence type="ECO:0000259" key="1">
    <source>
        <dbReference type="Pfam" id="PF13471"/>
    </source>
</evidence>
<dbReference type="AlphaFoldDB" id="A0A9X1F3Y6"/>
<organism evidence="2 3">
    <name type="scientific">Erythrobacter crassostreae</name>
    <dbReference type="NCBI Taxonomy" id="2828328"/>
    <lineage>
        <taxon>Bacteria</taxon>
        <taxon>Pseudomonadati</taxon>
        <taxon>Pseudomonadota</taxon>
        <taxon>Alphaproteobacteria</taxon>
        <taxon>Sphingomonadales</taxon>
        <taxon>Erythrobacteraceae</taxon>
        <taxon>Erythrobacter/Porphyrobacter group</taxon>
        <taxon>Erythrobacter</taxon>
    </lineage>
</organism>
<name>A0A9X1F3Y6_9SPHN</name>
<sequence>MLARPFNVIRKLLGGARWAFEATIMLAAARFLIKFVPFRYWRKWLGDVAESSGPFHQNEKLDPDRARFVGIWVRRAAGKVPFDAVCLPQAMAGRWMLKRRGLAGRITIGARANDDDRNALFHAWLMHGDQCLTGQHERDTYKAFVRSEPQS</sequence>
<evidence type="ECO:0000313" key="2">
    <source>
        <dbReference type="EMBL" id="MBV7259709.1"/>
    </source>
</evidence>
<feature type="domain" description="Microcin J25-processing protein McjB C-terminal" evidence="1">
    <location>
        <begin position="35"/>
        <end position="143"/>
    </location>
</feature>
<dbReference type="InterPro" id="IPR053521">
    <property type="entry name" value="McjB-like"/>
</dbReference>
<gene>
    <name evidence="2" type="ORF">KCG46_09020</name>
</gene>
<dbReference type="NCBIfam" id="NF033537">
    <property type="entry name" value="lasso_biosyn_B2"/>
    <property type="match status" value="1"/>
</dbReference>
<dbReference type="InterPro" id="IPR032708">
    <property type="entry name" value="McjB_C"/>
</dbReference>